<dbReference type="InterPro" id="IPR043502">
    <property type="entry name" value="DNA/RNA_pol_sf"/>
</dbReference>
<dbReference type="CDD" id="cd01650">
    <property type="entry name" value="RT_nLTR_like"/>
    <property type="match status" value="1"/>
</dbReference>
<dbReference type="Gene3D" id="3.60.10.10">
    <property type="entry name" value="Endonuclease/exonuclease/phosphatase"/>
    <property type="match status" value="1"/>
</dbReference>
<evidence type="ECO:0000256" key="1">
    <source>
        <dbReference type="SAM" id="MobiDB-lite"/>
    </source>
</evidence>
<dbReference type="Pfam" id="PF00078">
    <property type="entry name" value="RVT_1"/>
    <property type="match status" value="1"/>
</dbReference>
<gene>
    <name evidence="5" type="ORF">FSB_LOCUS21429</name>
</gene>
<dbReference type="SUPFAM" id="SSF53098">
    <property type="entry name" value="Ribonuclease H-like"/>
    <property type="match status" value="1"/>
</dbReference>
<dbReference type="InterPro" id="IPR044730">
    <property type="entry name" value="RNase_H-like_dom_plant"/>
</dbReference>
<organism evidence="5">
    <name type="scientific">Fagus sylvatica</name>
    <name type="common">Beechnut</name>
    <dbReference type="NCBI Taxonomy" id="28930"/>
    <lineage>
        <taxon>Eukaryota</taxon>
        <taxon>Viridiplantae</taxon>
        <taxon>Streptophyta</taxon>
        <taxon>Embryophyta</taxon>
        <taxon>Tracheophyta</taxon>
        <taxon>Spermatophyta</taxon>
        <taxon>Magnoliopsida</taxon>
        <taxon>eudicotyledons</taxon>
        <taxon>Gunneridae</taxon>
        <taxon>Pentapetalae</taxon>
        <taxon>rosids</taxon>
        <taxon>fabids</taxon>
        <taxon>Fagales</taxon>
        <taxon>Fagaceae</taxon>
        <taxon>Fagus</taxon>
    </lineage>
</organism>
<dbReference type="GO" id="GO:0003676">
    <property type="term" value="F:nucleic acid binding"/>
    <property type="evidence" value="ECO:0007669"/>
    <property type="project" value="InterPro"/>
</dbReference>
<reference evidence="5" key="1">
    <citation type="submission" date="2018-02" db="EMBL/GenBank/DDBJ databases">
        <authorList>
            <person name="Cohen D.B."/>
            <person name="Kent A.D."/>
        </authorList>
    </citation>
    <scope>NUCLEOTIDE SEQUENCE</scope>
</reference>
<dbReference type="EMBL" id="OIVN01001402">
    <property type="protein sequence ID" value="SPC93547.1"/>
    <property type="molecule type" value="Genomic_DNA"/>
</dbReference>
<dbReference type="SUPFAM" id="SSF56219">
    <property type="entry name" value="DNase I-like"/>
    <property type="match status" value="1"/>
</dbReference>
<dbReference type="AlphaFoldDB" id="A0A2N9FS53"/>
<feature type="domain" description="RNase H type-1" evidence="3">
    <location>
        <begin position="1040"/>
        <end position="1159"/>
    </location>
</feature>
<feature type="domain" description="Reverse transcriptase" evidence="2">
    <location>
        <begin position="711"/>
        <end position="846"/>
    </location>
</feature>
<dbReference type="InterPro" id="IPR052929">
    <property type="entry name" value="RNase_H-like_EbsB-rel"/>
</dbReference>
<dbReference type="InterPro" id="IPR012337">
    <property type="entry name" value="RNaseH-like_sf"/>
</dbReference>
<dbReference type="PANTHER" id="PTHR47074">
    <property type="entry name" value="BNAC02G40300D PROTEIN"/>
    <property type="match status" value="1"/>
</dbReference>
<sequence length="1193" mass="135200">MKIGNKVRRVIDEDFLGDPPLPWQHFTRIRTEVDFAMPLLPSLFLPRKGLMDVWIALKYERLPKLCYNCGILGHDGRAYIYEKQPVVDSKASMARTIPLELSSNSVVPRADTQRNKNGWSLGPCTSPDGGVLHAPDMPLTNLVPGTRTTRDSSSRNTLPYKTTGENSDISVLSMAGPHTHLCSNGLDLPDLGPLIRPIYTKATLKPKSDQYRPKSPPAHTIPCCLPTQTAKVTPTCSQIGLPTPLSPSSELESISVIKIPEISKTPLFPNTYPNLNRKPLSDLNLQSPKKHRASSPIAKATSHDPETIITIPKLEPFCYLRAKHLSKKVQKFPNSYGDYGQASVETSTPDEHDECIWSNFAEHFKEECPDVVFLCETKVDDSHIRKIVNSFGFQKFIAIGPKGRADGVYMFWSSAFVAKNKRKKVWTNLQGLLESIDGPWVFFGDFNVIIDDYEKIGGFTENSYTWSNERWGADYMKQHLDCDIANISWRLAFPKAAIYHLGALNSDHAPFLIDTNPQHPFSVRPFRFQAIWTRDSRYGERQKSREIWLKEGDRNSRFFHLSTIIRRRRNSIDAIKSNNGDWILNKNKTKDFIVNKFQHLFTEETVEFPFDLEILIAPSISAEENQSICMTPTPKEIKDVIFGMKNLKAPGSDGLPILFYKQYWPTVGDPVIKAIQGFFTSGHLLSKSAFIPGTCINENQIILQELLHSFEHRKKVKVGFVALKMDLQKAYDKVNWKFLRAVLKGKSKIFRPTCGLRQGDPLSPYLFKLCQEILSWMLEKELLEGRICGVQMNQRGSSFTHLMYADDIALFAKANCREVQILDECLAKYCLWSDQAINKDKSSLIFSKLLLKERQRAIKSKLGFGGVPRRNKADSLHGNLGPSLSPKIQSLCVQVLRSKYKVNSDWMGKDSCKFASGTWRAIERLKTLVAKGVCYLVGDGDLIDIWKDPWVLWLPNFIPSPKDQSDAQRPLVAACLINQCTRTWDIDMLESLFDRQSVNAILQISIPIHPRPDKLDWIPEPKGQFTVKWKPPPTNFIKLNVDATWKKQHSSIAMIARDSKEDIIGAWAKEQDMRDAISAEAAAIKWALELAQLHEFSYVMVERDAKVCINALLGIEESTNWSILALCYDIKFLALNFVNCVFVWSKREAIFVAHELAKLVSPLSSSFNSNQATLPPVLEAWQRDTLGFPLDFS</sequence>
<evidence type="ECO:0008006" key="6">
    <source>
        <dbReference type="Google" id="ProtNLM"/>
    </source>
</evidence>
<evidence type="ECO:0000259" key="2">
    <source>
        <dbReference type="Pfam" id="PF00078"/>
    </source>
</evidence>
<dbReference type="CDD" id="cd06222">
    <property type="entry name" value="RNase_H_like"/>
    <property type="match status" value="1"/>
</dbReference>
<dbReference type="InterPro" id="IPR002156">
    <property type="entry name" value="RNaseH_domain"/>
</dbReference>
<dbReference type="SUPFAM" id="SSF56672">
    <property type="entry name" value="DNA/RNA polymerases"/>
    <property type="match status" value="1"/>
</dbReference>
<dbReference type="InterPro" id="IPR036691">
    <property type="entry name" value="Endo/exonu/phosph_ase_sf"/>
</dbReference>
<dbReference type="Pfam" id="PF14392">
    <property type="entry name" value="zf-CCHC_4"/>
    <property type="match status" value="1"/>
</dbReference>
<accession>A0A2N9FS53</accession>
<dbReference type="InterPro" id="IPR025836">
    <property type="entry name" value="Zn_knuckle_CX2CX4HX4C"/>
</dbReference>
<feature type="domain" description="Zinc knuckle CX2CX4HX4C" evidence="4">
    <location>
        <begin position="52"/>
        <end position="77"/>
    </location>
</feature>
<dbReference type="InterPro" id="IPR036397">
    <property type="entry name" value="RNaseH_sf"/>
</dbReference>
<dbReference type="InterPro" id="IPR000477">
    <property type="entry name" value="RT_dom"/>
</dbReference>
<evidence type="ECO:0000313" key="5">
    <source>
        <dbReference type="EMBL" id="SPC93547.1"/>
    </source>
</evidence>
<dbReference type="GO" id="GO:0004523">
    <property type="term" value="F:RNA-DNA hybrid ribonuclease activity"/>
    <property type="evidence" value="ECO:0007669"/>
    <property type="project" value="InterPro"/>
</dbReference>
<evidence type="ECO:0000259" key="4">
    <source>
        <dbReference type="Pfam" id="PF14392"/>
    </source>
</evidence>
<name>A0A2N9FS53_FAGSY</name>
<dbReference type="Gene3D" id="3.30.420.10">
    <property type="entry name" value="Ribonuclease H-like superfamily/Ribonuclease H"/>
    <property type="match status" value="1"/>
</dbReference>
<dbReference type="Pfam" id="PF13456">
    <property type="entry name" value="RVT_3"/>
    <property type="match status" value="1"/>
</dbReference>
<dbReference type="PANTHER" id="PTHR47074:SF11">
    <property type="entry name" value="REVERSE TRANSCRIPTASE-LIKE PROTEIN"/>
    <property type="match status" value="1"/>
</dbReference>
<protein>
    <recommendedName>
        <fullName evidence="6">Reverse transcriptase domain-containing protein</fullName>
    </recommendedName>
</protein>
<feature type="region of interest" description="Disordered" evidence="1">
    <location>
        <begin position="133"/>
        <end position="165"/>
    </location>
</feature>
<proteinExistence type="predicted"/>
<evidence type="ECO:0000259" key="3">
    <source>
        <dbReference type="Pfam" id="PF13456"/>
    </source>
</evidence>
<feature type="compositionally biased region" description="Polar residues" evidence="1">
    <location>
        <begin position="156"/>
        <end position="165"/>
    </location>
</feature>